<accession>A0AAQ3USR8</accession>
<dbReference type="Proteomes" id="UP001341281">
    <property type="component" value="Chromosome 10"/>
</dbReference>
<evidence type="ECO:0000313" key="3">
    <source>
        <dbReference type="Proteomes" id="UP001341281"/>
    </source>
</evidence>
<proteinExistence type="predicted"/>
<dbReference type="AlphaFoldDB" id="A0AAQ3USR8"/>
<organism evidence="2 3">
    <name type="scientific">Paspalum notatum var. saurae</name>
    <dbReference type="NCBI Taxonomy" id="547442"/>
    <lineage>
        <taxon>Eukaryota</taxon>
        <taxon>Viridiplantae</taxon>
        <taxon>Streptophyta</taxon>
        <taxon>Embryophyta</taxon>
        <taxon>Tracheophyta</taxon>
        <taxon>Spermatophyta</taxon>
        <taxon>Magnoliopsida</taxon>
        <taxon>Liliopsida</taxon>
        <taxon>Poales</taxon>
        <taxon>Poaceae</taxon>
        <taxon>PACMAD clade</taxon>
        <taxon>Panicoideae</taxon>
        <taxon>Andropogonodae</taxon>
        <taxon>Paspaleae</taxon>
        <taxon>Paspalinae</taxon>
        <taxon>Paspalum</taxon>
    </lineage>
</organism>
<dbReference type="EMBL" id="CP144754">
    <property type="protein sequence ID" value="WVZ96803.1"/>
    <property type="molecule type" value="Genomic_DNA"/>
</dbReference>
<evidence type="ECO:0000313" key="2">
    <source>
        <dbReference type="EMBL" id="WVZ96803.1"/>
    </source>
</evidence>
<reference evidence="2 3" key="1">
    <citation type="submission" date="2024-02" db="EMBL/GenBank/DDBJ databases">
        <title>High-quality chromosome-scale genome assembly of Pensacola bahiagrass (Paspalum notatum Flugge var. saurae).</title>
        <authorList>
            <person name="Vega J.M."/>
            <person name="Podio M."/>
            <person name="Orjuela J."/>
            <person name="Siena L.A."/>
            <person name="Pessino S.C."/>
            <person name="Combes M.C."/>
            <person name="Mariac C."/>
            <person name="Albertini E."/>
            <person name="Pupilli F."/>
            <person name="Ortiz J.P.A."/>
            <person name="Leblanc O."/>
        </authorList>
    </citation>
    <scope>NUCLEOTIDE SEQUENCE [LARGE SCALE GENOMIC DNA]</scope>
    <source>
        <strain evidence="2">R1</strain>
        <tissue evidence="2">Leaf</tissue>
    </source>
</reference>
<keyword evidence="3" id="KW-1185">Reference proteome</keyword>
<protein>
    <submittedName>
        <fullName evidence="2">Uncharacterized protein</fullName>
    </submittedName>
</protein>
<sequence>MSIAAGVIPVFLAQAHPCPSPARHRMLHRAICAIPAFLALTRPCPARADPELDTSIRPPPFSMTCAPPSSMGACPTPVAGPPKPLPSQVHRPAPASRRRWSAADLSASKHRGLTGIEAEIREIVHRLAAGHKTKGKNVISQLSCFFQTEGHKRTEGVLGKKIIKLWQFLTCTGKPMVNVPCHVGHVDGCPSSAFVSELCNQISKLLVKLSKVCKTTDHTLV</sequence>
<feature type="region of interest" description="Disordered" evidence="1">
    <location>
        <begin position="72"/>
        <end position="104"/>
    </location>
</feature>
<gene>
    <name evidence="2" type="ORF">U9M48_042394</name>
</gene>
<evidence type="ECO:0000256" key="1">
    <source>
        <dbReference type="SAM" id="MobiDB-lite"/>
    </source>
</evidence>
<name>A0AAQ3USR8_PASNO</name>